<feature type="transmembrane region" description="Helical" evidence="3">
    <location>
        <begin position="6"/>
        <end position="26"/>
    </location>
</feature>
<feature type="domain" description="Thioredoxin" evidence="4">
    <location>
        <begin position="53"/>
        <end position="216"/>
    </location>
</feature>
<gene>
    <name evidence="5" type="ORF">ABS362_00280</name>
</gene>
<keyword evidence="2" id="KW-0186">Copper</keyword>
<organism evidence="5 6">
    <name type="scientific">Pontibacter populi</name>
    <dbReference type="NCBI Taxonomy" id="890055"/>
    <lineage>
        <taxon>Bacteria</taxon>
        <taxon>Pseudomonadati</taxon>
        <taxon>Bacteroidota</taxon>
        <taxon>Cytophagia</taxon>
        <taxon>Cytophagales</taxon>
        <taxon>Hymenobacteraceae</taxon>
        <taxon>Pontibacter</taxon>
    </lineage>
</organism>
<name>A0ABV1RP69_9BACT</name>
<keyword evidence="3" id="KW-0472">Membrane</keyword>
<dbReference type="RefSeq" id="WP_350409994.1">
    <property type="nucleotide sequence ID" value="NZ_JBEOKT010000001.1"/>
</dbReference>
<keyword evidence="3" id="KW-0812">Transmembrane</keyword>
<dbReference type="EMBL" id="JBEOKT010000001">
    <property type="protein sequence ID" value="MER2995957.1"/>
    <property type="molecule type" value="Genomic_DNA"/>
</dbReference>
<protein>
    <submittedName>
        <fullName evidence="5">SCO family protein</fullName>
    </submittedName>
</protein>
<dbReference type="SUPFAM" id="SSF52833">
    <property type="entry name" value="Thioredoxin-like"/>
    <property type="match status" value="1"/>
</dbReference>
<dbReference type="PANTHER" id="PTHR12151:SF25">
    <property type="entry name" value="LINALOOL DEHYDRATASE_ISOMERASE DOMAIN-CONTAINING PROTEIN"/>
    <property type="match status" value="1"/>
</dbReference>
<evidence type="ECO:0000313" key="6">
    <source>
        <dbReference type="Proteomes" id="UP001476807"/>
    </source>
</evidence>
<dbReference type="Proteomes" id="UP001476807">
    <property type="component" value="Unassembled WGS sequence"/>
</dbReference>
<accession>A0ABV1RP69</accession>
<evidence type="ECO:0000256" key="3">
    <source>
        <dbReference type="SAM" id="Phobius"/>
    </source>
</evidence>
<dbReference type="Pfam" id="PF02630">
    <property type="entry name" value="SCO1-SenC"/>
    <property type="match status" value="1"/>
</dbReference>
<proteinExistence type="inferred from homology"/>
<comment type="similarity">
    <text evidence="1">Belongs to the SCO1/2 family.</text>
</comment>
<keyword evidence="3" id="KW-1133">Transmembrane helix</keyword>
<dbReference type="InterPro" id="IPR036249">
    <property type="entry name" value="Thioredoxin-like_sf"/>
</dbReference>
<evidence type="ECO:0000256" key="1">
    <source>
        <dbReference type="ARBA" id="ARBA00010996"/>
    </source>
</evidence>
<dbReference type="CDD" id="cd02968">
    <property type="entry name" value="SCO"/>
    <property type="match status" value="1"/>
</dbReference>
<dbReference type="PROSITE" id="PS51352">
    <property type="entry name" value="THIOREDOXIN_2"/>
    <property type="match status" value="1"/>
</dbReference>
<evidence type="ECO:0000313" key="5">
    <source>
        <dbReference type="EMBL" id="MER2995957.1"/>
    </source>
</evidence>
<dbReference type="InterPro" id="IPR013766">
    <property type="entry name" value="Thioredoxin_domain"/>
</dbReference>
<keyword evidence="6" id="KW-1185">Reference proteome</keyword>
<reference evidence="5 6" key="1">
    <citation type="submission" date="2024-06" db="EMBL/GenBank/DDBJ databases">
        <title>Pontibacter populi HYL7-15.</title>
        <authorList>
            <person name="Kim M.K."/>
        </authorList>
    </citation>
    <scope>NUCLEOTIDE SEQUENCE [LARGE SCALE GENOMIC DNA]</scope>
    <source>
        <strain evidence="5 6">HYL7-15</strain>
    </source>
</reference>
<dbReference type="InterPro" id="IPR003782">
    <property type="entry name" value="SCO1/SenC"/>
</dbReference>
<dbReference type="Gene3D" id="3.40.30.10">
    <property type="entry name" value="Glutaredoxin"/>
    <property type="match status" value="1"/>
</dbReference>
<dbReference type="PANTHER" id="PTHR12151">
    <property type="entry name" value="ELECTRON TRANSPORT PROTIN SCO1/SENC FAMILY MEMBER"/>
    <property type="match status" value="1"/>
</dbReference>
<evidence type="ECO:0000259" key="4">
    <source>
        <dbReference type="PROSITE" id="PS51352"/>
    </source>
</evidence>
<sequence>MSKLKALILGLLLLVPIFVFIFIYIFGEHHFKLKGYFPETNDKGEILYTEKGDTLFQTVQDFTLTDQSNNAFSQADLKGEIYVVNFFYTDCPVLCRKMSSQLVRVQEAYENNPTIALVSITVKPEEDSASVLSAYAAEYKADTTRWHFLTGAKKEIYSLAEKGFKLPLQKTGGPEDFLLNDSFMLVDKEHKVRGVYKGTSVTEVDRLILEINVLLDEYSKSK</sequence>
<evidence type="ECO:0000256" key="2">
    <source>
        <dbReference type="ARBA" id="ARBA00023008"/>
    </source>
</evidence>
<comment type="caution">
    <text evidence="5">The sequence shown here is derived from an EMBL/GenBank/DDBJ whole genome shotgun (WGS) entry which is preliminary data.</text>
</comment>